<keyword evidence="2" id="KW-1185">Reference proteome</keyword>
<organism evidence="1 2">
    <name type="scientific">Kozakia baliensis</name>
    <dbReference type="NCBI Taxonomy" id="153496"/>
    <lineage>
        <taxon>Bacteria</taxon>
        <taxon>Pseudomonadati</taxon>
        <taxon>Pseudomonadota</taxon>
        <taxon>Alphaproteobacteria</taxon>
        <taxon>Acetobacterales</taxon>
        <taxon>Acetobacteraceae</taxon>
        <taxon>Kozakia</taxon>
    </lineage>
</organism>
<evidence type="ECO:0000313" key="1">
    <source>
        <dbReference type="EMBL" id="AOX16935.1"/>
    </source>
</evidence>
<proteinExistence type="predicted"/>
<dbReference type="EMBL" id="CP014674">
    <property type="protein sequence ID" value="AOX16935.1"/>
    <property type="molecule type" value="Genomic_DNA"/>
</dbReference>
<dbReference type="AlphaFoldDB" id="A0A1D8UTG1"/>
<accession>A0A1D8UTG1</accession>
<protein>
    <submittedName>
        <fullName evidence="1">Uncharacterized protein</fullName>
    </submittedName>
</protein>
<sequence length="74" mass="8299">MLQYQTCNVVNAVNGKTPIERLVMGFASLHQKTVHSVHKFTALYNLLKRLDYIVVKAVNACERQFSAIFASASL</sequence>
<reference evidence="1 2" key="1">
    <citation type="journal article" date="2016" name="Microb. Cell Fact.">
        <title>Dissection of exopolysaccharide biosynthesis in Kozakia baliensis.</title>
        <authorList>
            <person name="Brandt J.U."/>
            <person name="Jakob F."/>
            <person name="Behr J."/>
            <person name="Geissler A.J."/>
            <person name="Vogel R.F."/>
        </authorList>
    </citation>
    <scope>NUCLEOTIDE SEQUENCE [LARGE SCALE GENOMIC DNA]</scope>
    <source>
        <strain evidence="1 2">DSM 14400</strain>
    </source>
</reference>
<dbReference type="KEGG" id="kba:A0U89_07055"/>
<gene>
    <name evidence="1" type="ORF">A0U89_07055</name>
</gene>
<name>A0A1D8UTG1_9PROT</name>
<dbReference type="STRING" id="153496.A0U89_07055"/>
<dbReference type="Proteomes" id="UP000179145">
    <property type="component" value="Chromosome"/>
</dbReference>
<evidence type="ECO:0000313" key="2">
    <source>
        <dbReference type="Proteomes" id="UP000179145"/>
    </source>
</evidence>